<dbReference type="Proteomes" id="UP000197138">
    <property type="component" value="Unassembled WGS sequence"/>
</dbReference>
<protein>
    <submittedName>
        <fullName evidence="2">Uncharacterized protein</fullName>
    </submittedName>
</protein>
<proteinExistence type="predicted"/>
<evidence type="ECO:0000256" key="1">
    <source>
        <dbReference type="SAM" id="MobiDB-lite"/>
    </source>
</evidence>
<accession>A0A218XA32</accession>
<name>A0A218XA32_PUNGR</name>
<feature type="compositionally biased region" description="Low complexity" evidence="1">
    <location>
        <begin position="17"/>
        <end position="29"/>
    </location>
</feature>
<dbReference type="EMBL" id="MTKT01002214">
    <property type="protein sequence ID" value="OWM81784.1"/>
    <property type="molecule type" value="Genomic_DNA"/>
</dbReference>
<gene>
    <name evidence="2" type="ORF">CDL15_Pgr007822</name>
</gene>
<comment type="caution">
    <text evidence="2">The sequence shown here is derived from an EMBL/GenBank/DDBJ whole genome shotgun (WGS) entry which is preliminary data.</text>
</comment>
<organism evidence="2 3">
    <name type="scientific">Punica granatum</name>
    <name type="common">Pomegranate</name>
    <dbReference type="NCBI Taxonomy" id="22663"/>
    <lineage>
        <taxon>Eukaryota</taxon>
        <taxon>Viridiplantae</taxon>
        <taxon>Streptophyta</taxon>
        <taxon>Embryophyta</taxon>
        <taxon>Tracheophyta</taxon>
        <taxon>Spermatophyta</taxon>
        <taxon>Magnoliopsida</taxon>
        <taxon>eudicotyledons</taxon>
        <taxon>Gunneridae</taxon>
        <taxon>Pentapetalae</taxon>
        <taxon>rosids</taxon>
        <taxon>malvids</taxon>
        <taxon>Myrtales</taxon>
        <taxon>Lythraceae</taxon>
        <taxon>Punica</taxon>
    </lineage>
</organism>
<reference evidence="3" key="1">
    <citation type="journal article" date="2017" name="Plant J.">
        <title>The pomegranate (Punica granatum L.) genome and the genomics of punicalagin biosynthesis.</title>
        <authorList>
            <person name="Qin G."/>
            <person name="Xu C."/>
            <person name="Ming R."/>
            <person name="Tang H."/>
            <person name="Guyot R."/>
            <person name="Kramer E.M."/>
            <person name="Hu Y."/>
            <person name="Yi X."/>
            <person name="Qi Y."/>
            <person name="Xu X."/>
            <person name="Gao Z."/>
            <person name="Pan H."/>
            <person name="Jian J."/>
            <person name="Tian Y."/>
            <person name="Yue Z."/>
            <person name="Xu Y."/>
        </authorList>
    </citation>
    <scope>NUCLEOTIDE SEQUENCE [LARGE SCALE GENOMIC DNA]</scope>
    <source>
        <strain evidence="3">cv. Dabenzi</strain>
    </source>
</reference>
<feature type="region of interest" description="Disordered" evidence="1">
    <location>
        <begin position="1"/>
        <end position="42"/>
    </location>
</feature>
<evidence type="ECO:0000313" key="2">
    <source>
        <dbReference type="EMBL" id="OWM81784.1"/>
    </source>
</evidence>
<dbReference type="AlphaFoldDB" id="A0A218XA32"/>
<sequence>MCAANKSRGSSTGARPASSTSTQAATAGAPCHAPGARPDPSESALRAVLGMSVHLHWVAI</sequence>
<evidence type="ECO:0000313" key="3">
    <source>
        <dbReference type="Proteomes" id="UP000197138"/>
    </source>
</evidence>